<dbReference type="PROSITE" id="PS50005">
    <property type="entry name" value="TPR"/>
    <property type="match status" value="6"/>
</dbReference>
<proteinExistence type="inferred from homology"/>
<feature type="repeat" description="TPR" evidence="8">
    <location>
        <begin position="227"/>
        <end position="260"/>
    </location>
</feature>
<organism evidence="10 11">
    <name type="scientific">Marichromatium bheemlicum</name>
    <dbReference type="NCBI Taxonomy" id="365339"/>
    <lineage>
        <taxon>Bacteria</taxon>
        <taxon>Pseudomonadati</taxon>
        <taxon>Pseudomonadota</taxon>
        <taxon>Gammaproteobacteria</taxon>
        <taxon>Chromatiales</taxon>
        <taxon>Chromatiaceae</taxon>
        <taxon>Marichromatium</taxon>
    </lineage>
</organism>
<evidence type="ECO:0000256" key="4">
    <source>
        <dbReference type="ARBA" id="ARBA00022676"/>
    </source>
</evidence>
<evidence type="ECO:0000256" key="6">
    <source>
        <dbReference type="ARBA" id="ARBA00022737"/>
    </source>
</evidence>
<keyword evidence="4" id="KW-0328">Glycosyltransferase</keyword>
<reference evidence="10 11" key="1">
    <citation type="submission" date="2020-04" db="EMBL/GenBank/DDBJ databases">
        <title>Draft Whole-Genome sequence of Marichromatium bheemlicum DSM 18632, type strain.</title>
        <authorList>
            <person name="Kyndt J.A."/>
            <person name="Meyer T.E."/>
        </authorList>
    </citation>
    <scope>NUCLEOTIDE SEQUENCE [LARGE SCALE GENOMIC DNA]</scope>
    <source>
        <strain evidence="10 11">DSM 18632</strain>
    </source>
</reference>
<evidence type="ECO:0000256" key="3">
    <source>
        <dbReference type="ARBA" id="ARBA00011970"/>
    </source>
</evidence>
<feature type="domain" description="O-GlcNAc transferase C-terminal" evidence="9">
    <location>
        <begin position="435"/>
        <end position="588"/>
    </location>
</feature>
<sequence length="666" mass="74142">MNDSLLTQAHEHLVAGRHDVAVALCRAVLAIDPDQTEAQAILRQLGETGPRLDERVPPSLREAWVARAAGADLEAAEREARRFVVCYPGDVFAHKALGLILVRRRHHAEALAVLERALVFDAADPEIHDGIATALLRLGRVEDALRHYRRALEIAPDQAKIHYNLGLALHELGRFDEALACYARAHAIAPGLLLACNNAGNACLQLGRLPQATDWFNRVLARDPCNVQSLNNLASVQLRARLFETALETLERVLALDPDHVEALNNRGNAFAALDRLGAAQQSYLAAIRIRPDYAEAYCNLGNTFELERKSQQAIDCYRQALVLKPDLIEAHLNLGNSLRDLDRLGEARACYEQALELHPDYPGALHNLGCVLQDLGDLDASIAVRLRARELAEDPFGADSSLLFTLNYHPDRSVEAIRAAYQDFEYRHAAPARVHRRAYANPPDPERRLRVGYVSPDFRSHAIRYMLEPLLECHDQTQFELYAYAELTRQDAQTARYQGLVDHWVPTRGLSDAELDTRIRADGIDILVDLAGHTAGNRLRVFTRKPAPVSVSLWVGYGYTSGLSAIDYFLCDEVLVPEGAEELFSERPWRIAAPAGMYRPSEGVGAVNVLPALERGYITFGTLTRGVRVNHRTIRVWSEILERVPGSRLVVDSRTYADPLSVESL</sequence>
<dbReference type="SUPFAM" id="SSF48452">
    <property type="entry name" value="TPR-like"/>
    <property type="match status" value="2"/>
</dbReference>
<keyword evidence="5" id="KW-0808">Transferase</keyword>
<comment type="similarity">
    <text evidence="2">Belongs to the glycosyltransferase 41 family. O-GlcNAc transferase subfamily.</text>
</comment>
<keyword evidence="7 8" id="KW-0802">TPR repeat</keyword>
<dbReference type="Gene3D" id="3.40.50.11380">
    <property type="match status" value="1"/>
</dbReference>
<dbReference type="SMART" id="SM00028">
    <property type="entry name" value="TPR"/>
    <property type="match status" value="10"/>
</dbReference>
<dbReference type="PANTHER" id="PTHR44835:SF1">
    <property type="entry name" value="PROTEIN O-GLCNAC TRANSFERASE"/>
    <property type="match status" value="1"/>
</dbReference>
<evidence type="ECO:0000256" key="5">
    <source>
        <dbReference type="ARBA" id="ARBA00022679"/>
    </source>
</evidence>
<dbReference type="Pfam" id="PF13414">
    <property type="entry name" value="TPR_11"/>
    <property type="match status" value="3"/>
</dbReference>
<feature type="repeat" description="TPR" evidence="8">
    <location>
        <begin position="295"/>
        <end position="328"/>
    </location>
</feature>
<dbReference type="InterPro" id="IPR011990">
    <property type="entry name" value="TPR-like_helical_dom_sf"/>
</dbReference>
<evidence type="ECO:0000313" key="11">
    <source>
        <dbReference type="Proteomes" id="UP000740754"/>
    </source>
</evidence>
<dbReference type="InterPro" id="IPR019734">
    <property type="entry name" value="TPR_rpt"/>
</dbReference>
<evidence type="ECO:0000256" key="1">
    <source>
        <dbReference type="ARBA" id="ARBA00004922"/>
    </source>
</evidence>
<name>A0ABX1I8C4_9GAMM</name>
<evidence type="ECO:0000256" key="2">
    <source>
        <dbReference type="ARBA" id="ARBA00005386"/>
    </source>
</evidence>
<feature type="repeat" description="TPR" evidence="8">
    <location>
        <begin position="125"/>
        <end position="158"/>
    </location>
</feature>
<dbReference type="InterPro" id="IPR029489">
    <property type="entry name" value="OGT/SEC/SPY_C"/>
</dbReference>
<evidence type="ECO:0000313" key="10">
    <source>
        <dbReference type="EMBL" id="NKN33815.1"/>
    </source>
</evidence>
<dbReference type="RefSeq" id="WP_168669731.1">
    <property type="nucleotide sequence ID" value="NZ_JAAXKX010000015.1"/>
</dbReference>
<dbReference type="Pfam" id="PF13844">
    <property type="entry name" value="Glyco_transf_41"/>
    <property type="match status" value="1"/>
</dbReference>
<dbReference type="PANTHER" id="PTHR44835">
    <property type="entry name" value="UDP-N-ACETYLGLUCOSAMINE--PEPTIDE N-ACETYLGLUCOSAMINYLTRANSFERASE SPINDLY-RELATED"/>
    <property type="match status" value="1"/>
</dbReference>
<gene>
    <name evidence="10" type="ORF">HF203_11350</name>
</gene>
<comment type="caution">
    <text evidence="10">The sequence shown here is derived from an EMBL/GenBank/DDBJ whole genome shotgun (WGS) entry which is preliminary data.</text>
</comment>
<dbReference type="Gene3D" id="1.25.40.10">
    <property type="entry name" value="Tetratricopeptide repeat domain"/>
    <property type="match status" value="2"/>
</dbReference>
<feature type="repeat" description="TPR" evidence="8">
    <location>
        <begin position="329"/>
        <end position="362"/>
    </location>
</feature>
<feature type="repeat" description="TPR" evidence="8">
    <location>
        <begin position="261"/>
        <end position="294"/>
    </location>
</feature>
<feature type="repeat" description="TPR" evidence="8">
    <location>
        <begin position="159"/>
        <end position="192"/>
    </location>
</feature>
<dbReference type="InterPro" id="IPR051939">
    <property type="entry name" value="Glycosyltr_41/O-GlcNAc_trsf"/>
</dbReference>
<evidence type="ECO:0000256" key="7">
    <source>
        <dbReference type="ARBA" id="ARBA00022803"/>
    </source>
</evidence>
<feature type="non-terminal residue" evidence="10">
    <location>
        <position position="666"/>
    </location>
</feature>
<keyword evidence="6" id="KW-0677">Repeat</keyword>
<dbReference type="PROSITE" id="PS50293">
    <property type="entry name" value="TPR_REGION"/>
    <property type="match status" value="3"/>
</dbReference>
<keyword evidence="11" id="KW-1185">Reference proteome</keyword>
<dbReference type="Proteomes" id="UP000740754">
    <property type="component" value="Unassembled WGS sequence"/>
</dbReference>
<dbReference type="EC" id="2.4.1.255" evidence="3"/>
<evidence type="ECO:0000256" key="8">
    <source>
        <dbReference type="PROSITE-ProRule" id="PRU00339"/>
    </source>
</evidence>
<dbReference type="EMBL" id="JAAXKX010000015">
    <property type="protein sequence ID" value="NKN33815.1"/>
    <property type="molecule type" value="Genomic_DNA"/>
</dbReference>
<accession>A0ABX1I8C4</accession>
<evidence type="ECO:0000259" key="9">
    <source>
        <dbReference type="Pfam" id="PF13844"/>
    </source>
</evidence>
<protein>
    <recommendedName>
        <fullName evidence="3">protein O-GlcNAc transferase</fullName>
        <ecNumber evidence="3">2.4.1.255</ecNumber>
    </recommendedName>
</protein>
<comment type="pathway">
    <text evidence="1">Protein modification; protein glycosylation.</text>
</comment>